<dbReference type="CDD" id="cd05380">
    <property type="entry name" value="CAP_euk"/>
    <property type="match status" value="1"/>
</dbReference>
<feature type="transmembrane region" description="Helical" evidence="1">
    <location>
        <begin position="6"/>
        <end position="24"/>
    </location>
</feature>
<dbReference type="EMBL" id="JABEBT010000119">
    <property type="protein sequence ID" value="KAF7631077.1"/>
    <property type="molecule type" value="Genomic_DNA"/>
</dbReference>
<evidence type="ECO:0000259" key="2">
    <source>
        <dbReference type="SMART" id="SM00198"/>
    </source>
</evidence>
<dbReference type="OrthoDB" id="5874910at2759"/>
<evidence type="ECO:0000313" key="3">
    <source>
        <dbReference type="EMBL" id="KAF7631077.1"/>
    </source>
</evidence>
<proteinExistence type="predicted"/>
<dbReference type="Proteomes" id="UP000605970">
    <property type="component" value="Unassembled WGS sequence"/>
</dbReference>
<keyword evidence="1" id="KW-0812">Transmembrane</keyword>
<dbReference type="SUPFAM" id="SSF55797">
    <property type="entry name" value="PR-1-like"/>
    <property type="match status" value="1"/>
</dbReference>
<dbReference type="AlphaFoldDB" id="A0A8S9ZF39"/>
<evidence type="ECO:0000256" key="1">
    <source>
        <dbReference type="SAM" id="Phobius"/>
    </source>
</evidence>
<accession>A0A8S9ZF39</accession>
<feature type="domain" description="SCP" evidence="2">
    <location>
        <begin position="25"/>
        <end position="161"/>
    </location>
</feature>
<organism evidence="3 4">
    <name type="scientific">Meloidogyne graminicola</name>
    <dbReference type="NCBI Taxonomy" id="189291"/>
    <lineage>
        <taxon>Eukaryota</taxon>
        <taxon>Metazoa</taxon>
        <taxon>Ecdysozoa</taxon>
        <taxon>Nematoda</taxon>
        <taxon>Chromadorea</taxon>
        <taxon>Rhabditida</taxon>
        <taxon>Tylenchina</taxon>
        <taxon>Tylenchomorpha</taxon>
        <taxon>Tylenchoidea</taxon>
        <taxon>Meloidogynidae</taxon>
        <taxon>Meloidogyninae</taxon>
        <taxon>Meloidogyne</taxon>
    </lineage>
</organism>
<keyword evidence="4" id="KW-1185">Reference proteome</keyword>
<dbReference type="Gene3D" id="3.40.33.10">
    <property type="entry name" value="CAP"/>
    <property type="match status" value="1"/>
</dbReference>
<keyword evidence="1" id="KW-0472">Membrane</keyword>
<dbReference type="SMART" id="SM00198">
    <property type="entry name" value="SCP"/>
    <property type="match status" value="1"/>
</dbReference>
<reference evidence="3" key="1">
    <citation type="journal article" date="2020" name="Ecol. Evol.">
        <title>Genome structure and content of the rice root-knot nematode (Meloidogyne graminicola).</title>
        <authorList>
            <person name="Phan N.T."/>
            <person name="Danchin E.G.J."/>
            <person name="Klopp C."/>
            <person name="Perfus-Barbeoch L."/>
            <person name="Kozlowski D.K."/>
            <person name="Koutsovoulos G.D."/>
            <person name="Lopez-Roques C."/>
            <person name="Bouchez O."/>
            <person name="Zahm M."/>
            <person name="Besnard G."/>
            <person name="Bellafiore S."/>
        </authorList>
    </citation>
    <scope>NUCLEOTIDE SEQUENCE</scope>
    <source>
        <strain evidence="3">VN-18</strain>
    </source>
</reference>
<protein>
    <recommendedName>
        <fullName evidence="2">SCP domain-containing protein</fullName>
    </recommendedName>
</protein>
<name>A0A8S9ZF39_9BILA</name>
<sequence>MHFNTIISLLFIFSLYIVVNPLGIDEINLIIKLINDRRSTLAKGEMEELPSASNMNKLSYSKLFEGMAQTTARKCSIDGTSYGGIASYYSEENSGNGWEEVINSWTFEGKEGLDNELKPKENAKNFAQMFYAKNKEVGCGKAECIDKKLFVCFGQQQTMNGPLYEKGEICKKCETGKCDQGSVQFIHQYHNKKGKE</sequence>
<dbReference type="Pfam" id="PF00188">
    <property type="entry name" value="CAP"/>
    <property type="match status" value="1"/>
</dbReference>
<gene>
    <name evidence="3" type="ORF">Mgra_00008667</name>
</gene>
<dbReference type="InterPro" id="IPR035940">
    <property type="entry name" value="CAP_sf"/>
</dbReference>
<comment type="caution">
    <text evidence="3">The sequence shown here is derived from an EMBL/GenBank/DDBJ whole genome shotgun (WGS) entry which is preliminary data.</text>
</comment>
<keyword evidence="1" id="KW-1133">Transmembrane helix</keyword>
<evidence type="ECO:0000313" key="4">
    <source>
        <dbReference type="Proteomes" id="UP000605970"/>
    </source>
</evidence>
<dbReference type="InterPro" id="IPR014044">
    <property type="entry name" value="CAP_dom"/>
</dbReference>